<keyword evidence="1" id="KW-0175">Coiled coil</keyword>
<dbReference type="Proteomes" id="UP000284403">
    <property type="component" value="Unassembled WGS sequence"/>
</dbReference>
<feature type="compositionally biased region" description="Low complexity" evidence="2">
    <location>
        <begin position="717"/>
        <end position="727"/>
    </location>
</feature>
<proteinExistence type="predicted"/>
<dbReference type="OrthoDB" id="273684at2759"/>
<dbReference type="AlphaFoldDB" id="A0A422PT11"/>
<reference evidence="3 4" key="1">
    <citation type="journal article" date="2018" name="BMC Genomics">
        <title>Genomic comparison of Trypanosoma conorhini and Trypanosoma rangeli to Trypanosoma cruzi strains of high and low virulence.</title>
        <authorList>
            <person name="Bradwell K.R."/>
            <person name="Koparde V.N."/>
            <person name="Matveyev A.V."/>
            <person name="Serrano M.G."/>
            <person name="Alves J.M."/>
            <person name="Parikh H."/>
            <person name="Huang B."/>
            <person name="Lee V."/>
            <person name="Espinosa-Alvarez O."/>
            <person name="Ortiz P.A."/>
            <person name="Costa-Martins A.G."/>
            <person name="Teixeira M.M."/>
            <person name="Buck G.A."/>
        </authorList>
    </citation>
    <scope>NUCLEOTIDE SEQUENCE [LARGE SCALE GENOMIC DNA]</scope>
    <source>
        <strain evidence="3 4">025E</strain>
    </source>
</reference>
<dbReference type="PANTHER" id="PTHR14659">
    <property type="entry name" value="ALPHA- AND GAMMA-ADAPTIN-BINDING PROTEIN P34"/>
    <property type="match status" value="1"/>
</dbReference>
<name>A0A422PT11_9TRYP</name>
<feature type="region of interest" description="Disordered" evidence="2">
    <location>
        <begin position="428"/>
        <end position="447"/>
    </location>
</feature>
<feature type="region of interest" description="Disordered" evidence="2">
    <location>
        <begin position="717"/>
        <end position="741"/>
    </location>
</feature>
<sequence length="858" mass="91673">MTRGSRPNSPLAPAADSGYLLLVECHGGSGGGQAFQLGAELLRWPEEVAASVHGGGGATLPSLHISNKYFSARVRVVITDSDVLTAAEVADAADDSLVSRLLRPPSVNKAGWALLVDGSVHPDQVPWHRVPSSCLFRVVVNFTAAGAKVREETWYDACVANGFEYVPHSEGFEALSAEVGRSGLLGGDHRGAARVSQILHNTMWPEPCRVPNGAGRGADEQAAGRRAVATNLLVVVGAGGGDVLHWLCAAGRDRRFFTAPWPLRAEAAAREPRETRSWRRAGEGESQTLGLVNKYYTAVVEAQCLHPALFCPAMADLFLAQYGDRRPKLAIVPWPPTPPGQAGERAASPQLPVLIEYLRRWGVDDCVLLTRRAGESLSPFELHYSEEQGVEVVCMAGGESPRDEAEARAFGTVGADRLAEIIHTVEWPQRTPLPSAPQTPGPTSPSLAARKPANRVLLWACAASALEEEQLFRATLHMCFSVALDHSTAALPSTGSASMDAPLTTMTVHNRYFDATVGVHSFGGARSAVMREPEPAVSQLHTFGVVALLTRAEDMSDASACAAVQAALERCYGAQRARRGIGDPECLLLLHDEQHGGDMTPRLCAAAEATPVYVWYVVDGDEADDALAARVDGVLLRAASATRDTAPVGAEGDVSAVREDGSGGSAEALDVVSSDTESDFAAVTPIEVLYGVGEVDGATRLREAVEQHVWPLRTMSASAPQQEAQQAAEDDEPATGHNADGRLYGEREEEGESKAVAAVAAALVFGCELPSDYLVDPLTQRSVRVEALTVAAEGTLCGRETHTLQQQQQQQQELEQELVAWMDKMKRHGHLLPRTVRQRQAELLATKLGEHLGKLGEA</sequence>
<evidence type="ECO:0000256" key="2">
    <source>
        <dbReference type="SAM" id="MobiDB-lite"/>
    </source>
</evidence>
<evidence type="ECO:0000256" key="1">
    <source>
        <dbReference type="SAM" id="Coils"/>
    </source>
</evidence>
<feature type="coiled-coil region" evidence="1">
    <location>
        <begin position="797"/>
        <end position="824"/>
    </location>
</feature>
<dbReference type="InterPro" id="IPR019341">
    <property type="entry name" value="Alpha/Gamma-adaptin-bd_p34"/>
</dbReference>
<organism evidence="3 4">
    <name type="scientific">Trypanosoma conorhini</name>
    <dbReference type="NCBI Taxonomy" id="83891"/>
    <lineage>
        <taxon>Eukaryota</taxon>
        <taxon>Discoba</taxon>
        <taxon>Euglenozoa</taxon>
        <taxon>Kinetoplastea</taxon>
        <taxon>Metakinetoplastina</taxon>
        <taxon>Trypanosomatida</taxon>
        <taxon>Trypanosomatidae</taxon>
        <taxon>Trypanosoma</taxon>
    </lineage>
</organism>
<gene>
    <name evidence="3" type="ORF">Tco025E_03724</name>
</gene>
<dbReference type="EMBL" id="MKKU01000170">
    <property type="protein sequence ID" value="RNF20833.1"/>
    <property type="molecule type" value="Genomic_DNA"/>
</dbReference>
<evidence type="ECO:0000313" key="3">
    <source>
        <dbReference type="EMBL" id="RNF20833.1"/>
    </source>
</evidence>
<comment type="caution">
    <text evidence="3">The sequence shown here is derived from an EMBL/GenBank/DDBJ whole genome shotgun (WGS) entry which is preliminary data.</text>
</comment>
<accession>A0A422PT11</accession>
<dbReference type="RefSeq" id="XP_029229329.1">
    <property type="nucleotide sequence ID" value="XM_029370642.1"/>
</dbReference>
<feature type="compositionally biased region" description="Pro residues" evidence="2">
    <location>
        <begin position="434"/>
        <end position="443"/>
    </location>
</feature>
<dbReference type="GeneID" id="40317335"/>
<evidence type="ECO:0000313" key="4">
    <source>
        <dbReference type="Proteomes" id="UP000284403"/>
    </source>
</evidence>
<dbReference type="PANTHER" id="PTHR14659:SF1">
    <property type="entry name" value="ALPHA- AND GAMMA-ADAPTIN-BINDING PROTEIN P34"/>
    <property type="match status" value="1"/>
</dbReference>
<keyword evidence="4" id="KW-1185">Reference proteome</keyword>
<protein>
    <submittedName>
        <fullName evidence="3">Uncharacterized protein</fullName>
    </submittedName>
</protein>